<name>A0A6P0HGX8_9ACTN</name>
<organism evidence="1 2">
    <name type="scientific">Nocardioides zeae</name>
    <dbReference type="NCBI Taxonomy" id="1457234"/>
    <lineage>
        <taxon>Bacteria</taxon>
        <taxon>Bacillati</taxon>
        <taxon>Actinomycetota</taxon>
        <taxon>Actinomycetes</taxon>
        <taxon>Propionibacteriales</taxon>
        <taxon>Nocardioidaceae</taxon>
        <taxon>Nocardioides</taxon>
    </lineage>
</organism>
<accession>A0A6P0HGX8</accession>
<dbReference type="AlphaFoldDB" id="A0A6P0HGX8"/>
<dbReference type="EMBL" id="JAAGXA010000003">
    <property type="protein sequence ID" value="NEN77903.1"/>
    <property type="molecule type" value="Genomic_DNA"/>
</dbReference>
<reference evidence="1 2" key="1">
    <citation type="journal article" date="2014" name="Int. J. Syst. Evol. Microbiol.">
        <title>Nocardioides zeae sp. nov., isolated from the stem of Zea mays.</title>
        <authorList>
            <person name="Glaeser S.P."/>
            <person name="McInroy J.A."/>
            <person name="Busse H.J."/>
            <person name="Kampfer P."/>
        </authorList>
    </citation>
    <scope>NUCLEOTIDE SEQUENCE [LARGE SCALE GENOMIC DNA]</scope>
    <source>
        <strain evidence="1 2">JCM 30728</strain>
    </source>
</reference>
<protein>
    <recommendedName>
        <fullName evidence="3">Type IV toxin-antitoxin system AbiEi family antitoxin domain-containing protein</fullName>
    </recommendedName>
</protein>
<sequence length="350" mass="37828">MHPLLAATAATQGGVFTREQAAGAGYRTPEIRTLLRPGGEWVRLRRGAYVARPPWEAADELGRWRMRDRAVHLTMKAPHVLSHDSAARALGIDVAVPRERLIHVTRGRVNGTRTEHGVKHHVARTPPGDLALTDGVPHLGAARTAVDLAREHGLTTGVVAMDQVLRRNVTVADLRDEIAGQRHWPGVHEARRAVDLADAGAENGGESIARLLVVEALGLRPVTQFPVRLGRGVVWIDMLVGCLAIELDGRVKYLSVAEGGVAVGPVADVVMAEKGREGGLQGVGLAVQRLTPDDFWGEPRKRAMARLRQQYAAAVVSFGAMTPTALLEAARQMEGLRSERLRDRHLGVAS</sequence>
<evidence type="ECO:0000313" key="1">
    <source>
        <dbReference type="EMBL" id="NEN77903.1"/>
    </source>
</evidence>
<comment type="caution">
    <text evidence="1">The sequence shown here is derived from an EMBL/GenBank/DDBJ whole genome shotgun (WGS) entry which is preliminary data.</text>
</comment>
<dbReference type="RefSeq" id="WP_163771254.1">
    <property type="nucleotide sequence ID" value="NZ_JAAGXA010000003.1"/>
</dbReference>
<evidence type="ECO:0000313" key="2">
    <source>
        <dbReference type="Proteomes" id="UP000468687"/>
    </source>
</evidence>
<evidence type="ECO:0008006" key="3">
    <source>
        <dbReference type="Google" id="ProtNLM"/>
    </source>
</evidence>
<gene>
    <name evidence="1" type="ORF">G3T38_06400</name>
</gene>
<keyword evidence="2" id="KW-1185">Reference proteome</keyword>
<proteinExistence type="predicted"/>
<dbReference type="Proteomes" id="UP000468687">
    <property type="component" value="Unassembled WGS sequence"/>
</dbReference>